<accession>H5TLN0</accession>
<evidence type="ECO:0000313" key="7">
    <source>
        <dbReference type="Proteomes" id="UP000005038"/>
    </source>
</evidence>
<dbReference type="Pfam" id="PF13086">
    <property type="entry name" value="AAA_11"/>
    <property type="match status" value="2"/>
</dbReference>
<dbReference type="CDD" id="cd18808">
    <property type="entry name" value="SF1_C_Upf1"/>
    <property type="match status" value="1"/>
</dbReference>
<dbReference type="Gene3D" id="3.40.50.300">
    <property type="entry name" value="P-loop containing nucleotide triphosphate hydrolases"/>
    <property type="match status" value="3"/>
</dbReference>
<feature type="compositionally biased region" description="Acidic residues" evidence="2">
    <location>
        <begin position="1402"/>
        <end position="1414"/>
    </location>
</feature>
<organism evidence="6 7">
    <name type="scientific">Gordonia otitidis (strain DSM 44809 / CCUG 52243 / JCM 12355 / NBRC 100426 / IFM 10032)</name>
    <dbReference type="NCBI Taxonomy" id="1108044"/>
    <lineage>
        <taxon>Bacteria</taxon>
        <taxon>Bacillati</taxon>
        <taxon>Actinomycetota</taxon>
        <taxon>Actinomycetes</taxon>
        <taxon>Mycobacteriales</taxon>
        <taxon>Gordoniaceae</taxon>
        <taxon>Gordonia</taxon>
    </lineage>
</organism>
<keyword evidence="7" id="KW-1185">Reference proteome</keyword>
<feature type="domain" description="DNA2/NAM7 helicase helicase" evidence="3">
    <location>
        <begin position="329"/>
        <end position="410"/>
    </location>
</feature>
<evidence type="ECO:0000259" key="5">
    <source>
        <dbReference type="Pfam" id="PF18741"/>
    </source>
</evidence>
<feature type="domain" description="DNA2/NAM7 helicase helicase" evidence="3">
    <location>
        <begin position="962"/>
        <end position="1003"/>
    </location>
</feature>
<feature type="coiled-coil region" evidence="1">
    <location>
        <begin position="1362"/>
        <end position="1389"/>
    </location>
</feature>
<dbReference type="STRING" id="1108044.GOOTI_106_00010"/>
<reference evidence="6" key="1">
    <citation type="submission" date="2012-02" db="EMBL/GenBank/DDBJ databases">
        <title>Whole genome shotgun sequence of Gordonia otitidis NBRC 100426.</title>
        <authorList>
            <person name="Yoshida I."/>
            <person name="Hosoyama A."/>
            <person name="Tsuchikane K."/>
            <person name="Katsumata H."/>
            <person name="Yamazaki S."/>
            <person name="Fujita N."/>
        </authorList>
    </citation>
    <scope>NUCLEOTIDE SEQUENCE [LARGE SCALE GENOMIC DNA]</scope>
    <source>
        <strain evidence="6">NBRC 100426</strain>
    </source>
</reference>
<dbReference type="InterPro" id="IPR025103">
    <property type="entry name" value="DUF4011"/>
</dbReference>
<dbReference type="Pfam" id="PF18741">
    <property type="entry name" value="MTES_1575"/>
    <property type="match status" value="1"/>
</dbReference>
<feature type="compositionally biased region" description="Polar residues" evidence="2">
    <location>
        <begin position="994"/>
        <end position="1005"/>
    </location>
</feature>
<sequence length="1663" mass="182135">QPAHEASSPRPALSLPPELLTSVVDDPILATEDDAPRRVQNWKRSLLDLSTRNRLLNLRASAEVIDLHVPSGGLAILDDLAHAGKRITFTPSDELSAIHQLQGARRAADIEPSLLLEYLQDDRNVYVALGKDAYTRRFKQLSRTARTMFEETGSANLYLTLGAIIHKVSSGTEARAPLFLLPVKIVGGTGRSPFGIEIDSAGIATPNHCLVQWLKLKHNVIIDALENPKTDASGIDISHALRSIREALVSEKLDLRIDEVATVSICQFGTFGMWKDLEDSWEILEQSPIVAHLTHNAGSSFHDPQADDDTLLEQIPVDETQVPVPIPADGSQLRAIALAAEGRSFVLEGPPGTGKSQTITNLIAHALSKGKTVLFVAEKQAALDVVKSRLAKIGLSDFALDLHGKSLRPNEIREQLRRAMDNSTAYNEYGWSARLAEFRSKAAPLEDYPSKVHSRNGIDESLWRAYEAVVAVGDGPSAPVSKAYVTQPQEPQSTIVDALEQFSRAARSVTLAKGSPWAIAGPEPTSSADEISSATAQLSQSLRLVSEHSLTDLLRQLEGPERIARILPQARRQLGRPIPKREIVQWWQGPQFTSTKASLFAGLTALQSSSASVVAALTPLFVESGDVESLIAQAVEASKGVFGKKKRHEQFQRDLAPFTLDGNGLAPESALPLLRAIPTIRDASTRLRSDVAQTLGPYAPASWNPLSPDAQAALSDSFTYVEATAAFAQSEAASWNLLVSVGFPDEPSIGVLEHVVSAWEAWHRRLRPSTDDAKRWLNGRGWIESWTESQEAWDTDAAESGSRHILGWSRASAFLEPLRSAGMDDVVSSLLDGELPASDAPVAFMRGAAKMSVRERLDTEGLAIFDAALRDGEIDDFARASAALRDEQTKALPAQLLARRPFKEGGLRGEVGELRRALDRKRGGASFRSLVSRYGEHIQAATPVMFVSPASLAQFIPPGSITFDLVVFDEASQVTVPQAIGALGRGRTAVIAGDSQQMPPTSIGQVTANDDDTDDDDVVVPADMESILSECVDSGVPRLWLSWHYRSQDESLINFSNQKYYEGRLASLPSPGGDDTAGVEWRRVNGQFNREDRKTEFRTNRVEAEEIVAEIRARLASPRLGAQSIGVVTFNKQQQTLVQDLLEASDDPLVRAHLRPELDEPIFVKNLENVQGDERDVILFSAAFSKRPGESNLPLNFGPLSQTGGEKRFNVAITRARRKVIIFTSFDPSDIDLARTRSVGLAHLRGYLEMAGHGVQPNQSRNDSRGDAPSAVQEAVCAALRERGYEVELNYGLSEFVLDLVVRETHSPKWQVAVMLDGPRWASRPTVADRDLTPRLLEPMMHWGAVTRIWLPEWIESPDAALKRVDEAVARANERQKALEAKIEEEAAAQAAAIEQAKSTDNEDTEDSEAESVDTTEHSELHWEKRRGELHTNSPSVVDSDSRDSPPRVATILAPQRAGAAEALIDTDSSSQAQRDWDSCPAEYVSGPSTVLGSRDDLDRVNSKSVRSTITEAARRTVAAEGPIELDRLAKDIGRRFGYDRVSAARKEFITSCVPDSLVRKGPLGKFVWPHDVDIDGWRGFRSTPADLTRLLPDIAPEEIANAMAFACRGRELDDETLMRETLALFGQKRLTEQNRERLRACIVYGIESGRLLRVRGAIRAGA</sequence>
<feature type="region of interest" description="Disordered" evidence="2">
    <location>
        <begin position="1390"/>
        <end position="1448"/>
    </location>
</feature>
<dbReference type="InterPro" id="IPR041677">
    <property type="entry name" value="DNA2/NAM7_AAA_11"/>
</dbReference>
<dbReference type="OrthoDB" id="9757917at2"/>
<feature type="region of interest" description="Disordered" evidence="2">
    <location>
        <begin position="994"/>
        <end position="1014"/>
    </location>
</feature>
<proteinExistence type="predicted"/>
<feature type="compositionally biased region" description="Basic and acidic residues" evidence="2">
    <location>
        <begin position="1415"/>
        <end position="1430"/>
    </location>
</feature>
<evidence type="ECO:0000259" key="3">
    <source>
        <dbReference type="Pfam" id="PF13086"/>
    </source>
</evidence>
<dbReference type="InterPro" id="IPR027417">
    <property type="entry name" value="P-loop_NTPase"/>
</dbReference>
<evidence type="ECO:0000259" key="4">
    <source>
        <dbReference type="Pfam" id="PF13087"/>
    </source>
</evidence>
<feature type="non-terminal residue" evidence="6">
    <location>
        <position position="1"/>
    </location>
</feature>
<name>H5TLN0_GORO1</name>
<gene>
    <name evidence="6" type="ORF">GOOTI_106_00010</name>
</gene>
<evidence type="ECO:0000256" key="1">
    <source>
        <dbReference type="SAM" id="Coils"/>
    </source>
</evidence>
<dbReference type="GO" id="GO:0004386">
    <property type="term" value="F:helicase activity"/>
    <property type="evidence" value="ECO:0007669"/>
    <property type="project" value="InterPro"/>
</dbReference>
<comment type="caution">
    <text evidence="6">The sequence shown here is derived from an EMBL/GenBank/DDBJ whole genome shotgun (WGS) entry which is preliminary data.</text>
</comment>
<dbReference type="Proteomes" id="UP000005038">
    <property type="component" value="Unassembled WGS sequence"/>
</dbReference>
<dbReference type="PANTHER" id="PTHR10887">
    <property type="entry name" value="DNA2/NAM7 HELICASE FAMILY"/>
    <property type="match status" value="1"/>
</dbReference>
<dbReference type="InterPro" id="IPR049468">
    <property type="entry name" value="Restrct_endonuc-II-like_dom"/>
</dbReference>
<feature type="domain" description="DNA2/NAM7 helicase-like C-terminal" evidence="4">
    <location>
        <begin position="1026"/>
        <end position="1224"/>
    </location>
</feature>
<protein>
    <recommendedName>
        <fullName evidence="8">DNA2/NAM7 helicase-like C-terminal domain-containing protein</fullName>
    </recommendedName>
</protein>
<evidence type="ECO:0000313" key="6">
    <source>
        <dbReference type="EMBL" id="GAB34388.1"/>
    </source>
</evidence>
<dbReference type="InterPro" id="IPR045055">
    <property type="entry name" value="DNA2/NAM7-like"/>
</dbReference>
<keyword evidence="1" id="KW-0175">Coiled coil</keyword>
<feature type="domain" description="Restriction endonuclease type II-like" evidence="5">
    <location>
        <begin position="1274"/>
        <end position="1368"/>
    </location>
</feature>
<dbReference type="PANTHER" id="PTHR10887:SF530">
    <property type="entry name" value="SUPERFAMILY I DNA HELICASES"/>
    <property type="match status" value="1"/>
</dbReference>
<dbReference type="EMBL" id="BAFB01000106">
    <property type="protein sequence ID" value="GAB34388.1"/>
    <property type="molecule type" value="Genomic_DNA"/>
</dbReference>
<dbReference type="Pfam" id="PF13195">
    <property type="entry name" value="DUF4011"/>
    <property type="match status" value="1"/>
</dbReference>
<dbReference type="SUPFAM" id="SSF52540">
    <property type="entry name" value="P-loop containing nucleoside triphosphate hydrolases"/>
    <property type="match status" value="1"/>
</dbReference>
<dbReference type="Pfam" id="PF13087">
    <property type="entry name" value="AAA_12"/>
    <property type="match status" value="1"/>
</dbReference>
<dbReference type="InterPro" id="IPR041679">
    <property type="entry name" value="DNA2/NAM7-like_C"/>
</dbReference>
<evidence type="ECO:0008006" key="8">
    <source>
        <dbReference type="Google" id="ProtNLM"/>
    </source>
</evidence>
<evidence type="ECO:0000256" key="2">
    <source>
        <dbReference type="SAM" id="MobiDB-lite"/>
    </source>
</evidence>
<dbReference type="InterPro" id="IPR047187">
    <property type="entry name" value="SF1_C_Upf1"/>
</dbReference>